<dbReference type="PROSITE" id="PS00737">
    <property type="entry name" value="THIOLASE_2"/>
    <property type="match status" value="1"/>
</dbReference>
<keyword evidence="5" id="KW-0012">Acyltransferase</keyword>
<dbReference type="SUPFAM" id="SSF53901">
    <property type="entry name" value="Thiolase-like"/>
    <property type="match status" value="2"/>
</dbReference>
<organism evidence="12 13">
    <name type="scientific">Seiridium cardinale</name>
    <dbReference type="NCBI Taxonomy" id="138064"/>
    <lineage>
        <taxon>Eukaryota</taxon>
        <taxon>Fungi</taxon>
        <taxon>Dikarya</taxon>
        <taxon>Ascomycota</taxon>
        <taxon>Pezizomycotina</taxon>
        <taxon>Sordariomycetes</taxon>
        <taxon>Xylariomycetidae</taxon>
        <taxon>Amphisphaeriales</taxon>
        <taxon>Sporocadaceae</taxon>
        <taxon>Seiridium</taxon>
    </lineage>
</organism>
<dbReference type="InterPro" id="IPR017853">
    <property type="entry name" value="GH"/>
</dbReference>
<evidence type="ECO:0000313" key="12">
    <source>
        <dbReference type="EMBL" id="KAK9772489.1"/>
    </source>
</evidence>
<feature type="transmembrane region" description="Helical" evidence="7">
    <location>
        <begin position="514"/>
        <end position="538"/>
    </location>
</feature>
<reference evidence="12 13" key="1">
    <citation type="submission" date="2024-02" db="EMBL/GenBank/DDBJ databases">
        <title>First draft genome assembly of two strains of Seiridium cardinale.</title>
        <authorList>
            <person name="Emiliani G."/>
            <person name="Scali E."/>
        </authorList>
    </citation>
    <scope>NUCLEOTIDE SEQUENCE [LARGE SCALE GENOMIC DNA]</scope>
    <source>
        <strain evidence="12 13">BM-138-000479</strain>
    </source>
</reference>
<feature type="transmembrane region" description="Helical" evidence="7">
    <location>
        <begin position="550"/>
        <end position="571"/>
    </location>
</feature>
<evidence type="ECO:0000259" key="9">
    <source>
        <dbReference type="Pfam" id="PF00108"/>
    </source>
</evidence>
<comment type="cofactor">
    <cofactor evidence="1">
        <name>K(+)</name>
        <dbReference type="ChEBI" id="CHEBI:29103"/>
    </cofactor>
</comment>
<gene>
    <name evidence="12" type="ORF">SCAR479_10862</name>
</gene>
<keyword evidence="7" id="KW-0472">Membrane</keyword>
<evidence type="ECO:0000256" key="1">
    <source>
        <dbReference type="ARBA" id="ARBA00001958"/>
    </source>
</evidence>
<sequence>MAFFTGLVLAFSALVSATTSSKRGLVFVPNEKWPEDNKIWIQSGSDLTWYYNYGSTPSSAFADKSQDEFEFVPMLWGSITDTSFLDGVTSLIDGGRNISHVLGFNEPDGSSSTGGSGIQPAWAAQIWVNNIEPLAAKGIKLGLPACSGSWNGIPWLQQFLANCSALVSTDGETKNCTYDFVNIHWYGNFEGLASHMGSYAAAFPNVTQWITEYNLDDQDLSTTQDFFNTSAEYFDRLDTVGRYSYFGSFRSKVSNVGENAVMLNNAGQLTDIGSWYLGGTATDVSPTSAATISRSQVVYASPSPVLGLSALGAEQCWAWQSCANTPAQCVLRIYSRYSWPFGMKAIIIIAAAWALLGPAIAAPTHQFDQFLPSWNDMIQEILRDNCSEKYAAYQTGNVNVTAGRSSLVTPVINCVLEQFPEFRKAEMAASAVILGLLPTILQSLGSTTAETSLLGLRRPGLAFLLAAGSPAVAFMKTGEFVETIAKFVESAAETKQFSMPGLNFGRVPASMRPLLSLVEYAIIGGSVANVVILAYQLGVHAIAVFAPETIFMLPLWTFLAVLIHAGGIVALHMRVRVRKVRGVERRGTGFGHLTPDELIPSAFQPPKRLDWRTENIWFHGMTWVLSVGTVAHTVLGTLILSSLLFFSVVDSVIIVVRYAISTIACKAVLRFELAGMSDAMKYHDQNGRRDDEVELTIPAKHVGYRGIGSGGPETGLRSIDPQGIVIKLRKNSKSREKPKKGSSWDGLLGEMLSSDMLLRISAVRAAPQENYISITSYQEKMAAERIASIVKQLAPGTSLSQITSKNADDIVITLAIRTPLCKGKKGGFKDTSLEYMAYALLKEVKDRIGFDPALVEDICFGNVSDGKAAYKIRAASLSAGFPNTAGASSVNRFCSSGLKATADIAHQISNGSIEVGIAIGGESMTAGGDRLEQPFDEDMLKTQDAKDTMQAMGWTSENVARDFGITREQVDTYSAESFRRAEEAQKAGWFADEIVPITTKIKGPDGEVKSVTLTQDEGIRPGTTAEGLGKIRAAFPQWGPVTTGGNASQVTDGAAAVVLMKRSTAIKLGVPVVAKYVGSTVAGLPPRIMGIGPTVAIPKLLKQYNLNLADVDVVELNEAFGTMAVYCRDKLGLDWAKMNPRGGAIALGHPLGTTGTRQIVTGLSECRRQKKKILLTSMCIGTGMGMAGLFVNEQ</sequence>
<accession>A0ABR2XFA6</accession>
<keyword evidence="7" id="KW-1133">Transmembrane helix</keyword>
<dbReference type="InterPro" id="IPR024655">
    <property type="entry name" value="Asl1_glyco_hydro_catalytic"/>
</dbReference>
<feature type="domain" description="Thiolase N-terminal" evidence="9">
    <location>
        <begin position="810"/>
        <end position="1063"/>
    </location>
</feature>
<dbReference type="Pfam" id="PF02803">
    <property type="entry name" value="Thiolase_C"/>
    <property type="match status" value="1"/>
</dbReference>
<evidence type="ECO:0000256" key="4">
    <source>
        <dbReference type="ARBA" id="ARBA00022679"/>
    </source>
</evidence>
<evidence type="ECO:0000256" key="7">
    <source>
        <dbReference type="SAM" id="Phobius"/>
    </source>
</evidence>
<dbReference type="Proteomes" id="UP001465668">
    <property type="component" value="Unassembled WGS sequence"/>
</dbReference>
<dbReference type="Pfam" id="PF00108">
    <property type="entry name" value="Thiolase_N"/>
    <property type="match status" value="1"/>
</dbReference>
<feature type="domain" description="Thiolase C-terminal" evidence="10">
    <location>
        <begin position="1072"/>
        <end position="1190"/>
    </location>
</feature>
<comment type="catalytic activity">
    <reaction evidence="6">
        <text>an acyl-CoA + acetyl-CoA = a 3-oxoacyl-CoA + CoA</text>
        <dbReference type="Rhea" id="RHEA:21564"/>
        <dbReference type="ChEBI" id="CHEBI:57287"/>
        <dbReference type="ChEBI" id="CHEBI:57288"/>
        <dbReference type="ChEBI" id="CHEBI:58342"/>
        <dbReference type="ChEBI" id="CHEBI:90726"/>
        <dbReference type="EC" id="2.3.1.16"/>
    </reaction>
</comment>
<feature type="transmembrane region" description="Helical" evidence="7">
    <location>
        <begin position="616"/>
        <end position="635"/>
    </location>
</feature>
<dbReference type="InterPro" id="IPR020613">
    <property type="entry name" value="Thiolase_CS"/>
</dbReference>
<dbReference type="Gene3D" id="3.40.47.10">
    <property type="match status" value="2"/>
</dbReference>
<dbReference type="Pfam" id="PF11790">
    <property type="entry name" value="Glyco_hydro_cc"/>
    <property type="match status" value="1"/>
</dbReference>
<dbReference type="PANTHER" id="PTHR43853:SF10">
    <property type="entry name" value="ACETYL-COA C-ACETYLTRANSFERASE"/>
    <property type="match status" value="1"/>
</dbReference>
<keyword evidence="8" id="KW-0732">Signal</keyword>
<evidence type="ECO:0000259" key="11">
    <source>
        <dbReference type="Pfam" id="PF11790"/>
    </source>
</evidence>
<dbReference type="NCBIfam" id="TIGR01930">
    <property type="entry name" value="AcCoA-C-Actrans"/>
    <property type="match status" value="1"/>
</dbReference>
<dbReference type="InterPro" id="IPR016039">
    <property type="entry name" value="Thiolase-like"/>
</dbReference>
<keyword evidence="4" id="KW-0808">Transferase</keyword>
<dbReference type="SUPFAM" id="SSF51445">
    <property type="entry name" value="(Trans)glycosidases"/>
    <property type="match status" value="1"/>
</dbReference>
<dbReference type="InterPro" id="IPR050215">
    <property type="entry name" value="Thiolase-like_sf_Thiolase"/>
</dbReference>
<dbReference type="InterPro" id="IPR020617">
    <property type="entry name" value="Thiolase_C"/>
</dbReference>
<keyword evidence="13" id="KW-1185">Reference proteome</keyword>
<comment type="caution">
    <text evidence="12">The sequence shown here is derived from an EMBL/GenBank/DDBJ whole genome shotgun (WGS) entry which is preliminary data.</text>
</comment>
<protein>
    <submittedName>
        <fullName evidence="12">3-ketoacyl-CoA thiolase</fullName>
    </submittedName>
</protein>
<evidence type="ECO:0000256" key="5">
    <source>
        <dbReference type="ARBA" id="ARBA00023315"/>
    </source>
</evidence>
<comment type="similarity">
    <text evidence="3">Belongs to the thiolase-like superfamily. Thiolase family.</text>
</comment>
<dbReference type="PANTHER" id="PTHR43853">
    <property type="entry name" value="3-KETOACYL-COA THIOLASE, PEROXISOMAL"/>
    <property type="match status" value="1"/>
</dbReference>
<keyword evidence="7" id="KW-0812">Transmembrane</keyword>
<feature type="signal peptide" evidence="8">
    <location>
        <begin position="1"/>
        <end position="17"/>
    </location>
</feature>
<comment type="pathway">
    <text evidence="2">Lipid metabolism; fatty acid metabolism.</text>
</comment>
<feature type="transmembrane region" description="Helical" evidence="7">
    <location>
        <begin position="337"/>
        <end position="356"/>
    </location>
</feature>
<evidence type="ECO:0000313" key="13">
    <source>
        <dbReference type="Proteomes" id="UP001465668"/>
    </source>
</evidence>
<feature type="domain" description="Asl1-like glycosyl hydrolase catalytic" evidence="11">
    <location>
        <begin position="25"/>
        <end position="276"/>
    </location>
</feature>
<evidence type="ECO:0000256" key="6">
    <source>
        <dbReference type="ARBA" id="ARBA00047605"/>
    </source>
</evidence>
<dbReference type="InterPro" id="IPR020616">
    <property type="entry name" value="Thiolase_N"/>
</dbReference>
<evidence type="ECO:0000259" key="10">
    <source>
        <dbReference type="Pfam" id="PF02803"/>
    </source>
</evidence>
<name>A0ABR2XFA6_9PEZI</name>
<evidence type="ECO:0000256" key="3">
    <source>
        <dbReference type="ARBA" id="ARBA00010982"/>
    </source>
</evidence>
<feature type="chain" id="PRO_5046773659" evidence="8">
    <location>
        <begin position="18"/>
        <end position="1194"/>
    </location>
</feature>
<evidence type="ECO:0000256" key="8">
    <source>
        <dbReference type="SAM" id="SignalP"/>
    </source>
</evidence>
<dbReference type="InterPro" id="IPR002155">
    <property type="entry name" value="Thiolase"/>
</dbReference>
<proteinExistence type="inferred from homology"/>
<dbReference type="EMBL" id="JARVKM010000061">
    <property type="protein sequence ID" value="KAK9772489.1"/>
    <property type="molecule type" value="Genomic_DNA"/>
</dbReference>
<dbReference type="CDD" id="cd00751">
    <property type="entry name" value="thiolase"/>
    <property type="match status" value="1"/>
</dbReference>
<dbReference type="Gene3D" id="3.20.20.80">
    <property type="entry name" value="Glycosidases"/>
    <property type="match status" value="1"/>
</dbReference>
<evidence type="ECO:0000256" key="2">
    <source>
        <dbReference type="ARBA" id="ARBA00004872"/>
    </source>
</evidence>